<organism evidence="2 3">
    <name type="scientific">Aurantiacibacter xanthus</name>
    <dbReference type="NCBI Taxonomy" id="1784712"/>
    <lineage>
        <taxon>Bacteria</taxon>
        <taxon>Pseudomonadati</taxon>
        <taxon>Pseudomonadota</taxon>
        <taxon>Alphaproteobacteria</taxon>
        <taxon>Sphingomonadales</taxon>
        <taxon>Erythrobacteraceae</taxon>
        <taxon>Aurantiacibacter</taxon>
    </lineage>
</organism>
<dbReference type="AlphaFoldDB" id="A0A3A1PFZ3"/>
<dbReference type="EMBL" id="QXFM01000015">
    <property type="protein sequence ID" value="RIV91882.1"/>
    <property type="molecule type" value="Genomic_DNA"/>
</dbReference>
<dbReference type="GO" id="GO:0035438">
    <property type="term" value="F:cyclic-di-GMP binding"/>
    <property type="evidence" value="ECO:0007669"/>
    <property type="project" value="InterPro"/>
</dbReference>
<evidence type="ECO:0000313" key="3">
    <source>
        <dbReference type="Proteomes" id="UP000265366"/>
    </source>
</evidence>
<dbReference type="Pfam" id="PF07238">
    <property type="entry name" value="PilZ"/>
    <property type="match status" value="1"/>
</dbReference>
<name>A0A3A1PFZ3_9SPHN</name>
<comment type="caution">
    <text evidence="2">The sequence shown here is derived from an EMBL/GenBank/DDBJ whole genome shotgun (WGS) entry which is preliminary data.</text>
</comment>
<dbReference type="Proteomes" id="UP000265366">
    <property type="component" value="Unassembled WGS sequence"/>
</dbReference>
<dbReference type="InterPro" id="IPR009875">
    <property type="entry name" value="PilZ_domain"/>
</dbReference>
<proteinExistence type="predicted"/>
<keyword evidence="3" id="KW-1185">Reference proteome</keyword>
<protein>
    <submittedName>
        <fullName evidence="2">PilZ domain-containing protein</fullName>
    </submittedName>
</protein>
<dbReference type="SUPFAM" id="SSF141371">
    <property type="entry name" value="PilZ domain-like"/>
    <property type="match status" value="1"/>
</dbReference>
<feature type="domain" description="PilZ" evidence="1">
    <location>
        <begin position="13"/>
        <end position="99"/>
    </location>
</feature>
<dbReference type="OrthoDB" id="9806898at2"/>
<evidence type="ECO:0000313" key="2">
    <source>
        <dbReference type="EMBL" id="RIV91882.1"/>
    </source>
</evidence>
<dbReference type="RefSeq" id="WP_119591525.1">
    <property type="nucleotide sequence ID" value="NZ_QXFM01000015.1"/>
</dbReference>
<evidence type="ECO:0000259" key="1">
    <source>
        <dbReference type="Pfam" id="PF07238"/>
    </source>
</evidence>
<gene>
    <name evidence="2" type="ORF">D2V17_02295</name>
</gene>
<sequence>MASGAQLSATDMRRSTRHPVNHSLIAESFREGDLKLHIANISSHGFMIDGGTGNIVRGDRLIVRLPVIGRIEAYCIWVVDDRAGFQFERLIRADDFSRLIKEMQPNPALRRRV</sequence>
<reference evidence="2 3" key="1">
    <citation type="submission" date="2018-08" db="EMBL/GenBank/DDBJ databases">
        <title>Erythrobacter zhengii sp.nov., a bacterium isolated from deep-sea sediment.</title>
        <authorList>
            <person name="Fang C."/>
            <person name="Wu Y.-H."/>
            <person name="Sun C."/>
            <person name="Wang H."/>
            <person name="Cheng H."/>
            <person name="Meng F.-X."/>
            <person name="Wang C.-S."/>
            <person name="Xu X.-W."/>
        </authorList>
    </citation>
    <scope>NUCLEOTIDE SEQUENCE [LARGE SCALE GENOMIC DNA]</scope>
    <source>
        <strain evidence="2 3">CCTCC AB 2015396</strain>
    </source>
</reference>
<accession>A0A3A1PFZ3</accession>